<keyword evidence="4" id="KW-1185">Reference proteome</keyword>
<dbReference type="AlphaFoldDB" id="A0AAW5HRW8"/>
<dbReference type="InterPro" id="IPR045931">
    <property type="entry name" value="DUF6350"/>
</dbReference>
<feature type="transmembrane region" description="Helical" evidence="2">
    <location>
        <begin position="385"/>
        <end position="406"/>
    </location>
</feature>
<name>A0AAW5HRW8_9CORY</name>
<feature type="transmembrane region" description="Helical" evidence="2">
    <location>
        <begin position="267"/>
        <end position="290"/>
    </location>
</feature>
<feature type="transmembrane region" description="Helical" evidence="2">
    <location>
        <begin position="302"/>
        <end position="320"/>
    </location>
</feature>
<dbReference type="Proteomes" id="UP001205920">
    <property type="component" value="Unassembled WGS sequence"/>
</dbReference>
<keyword evidence="2" id="KW-0812">Transmembrane</keyword>
<keyword evidence="2" id="KW-1133">Transmembrane helix</keyword>
<feature type="transmembrane region" description="Helical" evidence="2">
    <location>
        <begin position="351"/>
        <end position="373"/>
    </location>
</feature>
<feature type="region of interest" description="Disordered" evidence="1">
    <location>
        <begin position="1"/>
        <end position="47"/>
    </location>
</feature>
<keyword evidence="2" id="KW-0472">Membrane</keyword>
<evidence type="ECO:0000256" key="2">
    <source>
        <dbReference type="SAM" id="Phobius"/>
    </source>
</evidence>
<dbReference type="EMBL" id="JAEUWV010000003">
    <property type="protein sequence ID" value="MCO6394233.1"/>
    <property type="molecule type" value="Genomic_DNA"/>
</dbReference>
<feature type="transmembrane region" description="Helical" evidence="2">
    <location>
        <begin position="226"/>
        <end position="247"/>
    </location>
</feature>
<comment type="caution">
    <text evidence="3">The sequence shown here is derived from an EMBL/GenBank/DDBJ whole genome shotgun (WGS) entry which is preliminary data.</text>
</comment>
<dbReference type="RefSeq" id="WP_143110622.1">
    <property type="nucleotide sequence ID" value="NZ_JAEUWV010000003.1"/>
</dbReference>
<feature type="transmembrane region" description="Helical" evidence="2">
    <location>
        <begin position="58"/>
        <end position="83"/>
    </location>
</feature>
<reference evidence="3 4" key="1">
    <citation type="submission" date="2021-01" db="EMBL/GenBank/DDBJ databases">
        <title>Identification and Characterization of Corynebacterium sp.</title>
        <authorList>
            <person name="Luo Q."/>
            <person name="Qu P."/>
            <person name="Chen Q."/>
        </authorList>
    </citation>
    <scope>NUCLEOTIDE SEQUENCE [LARGE SCALE GENOMIC DNA]</scope>
    <source>
        <strain evidence="3 4">MC-18</strain>
    </source>
</reference>
<feature type="transmembrane region" description="Helical" evidence="2">
    <location>
        <begin position="326"/>
        <end position="344"/>
    </location>
</feature>
<evidence type="ECO:0000313" key="4">
    <source>
        <dbReference type="Proteomes" id="UP001205920"/>
    </source>
</evidence>
<proteinExistence type="predicted"/>
<feature type="transmembrane region" description="Helical" evidence="2">
    <location>
        <begin position="112"/>
        <end position="131"/>
    </location>
</feature>
<gene>
    <name evidence="3" type="ORF">JMN37_04430</name>
</gene>
<protein>
    <submittedName>
        <fullName evidence="3">Uncharacterized protein</fullName>
    </submittedName>
</protein>
<sequence>MSKKTRPQSSPVDRSSRGSGRGFLSNARRGAKWASKRKPDADTVPPEERTWKTRIRTYLPYIGIPTLDVILGIVAVCAATLLIGGWKTAYLPAAIGQTWFALHGVSFTIDGVYLSQVPLLPAIGIVALMAWRVRAATAKQVSILDLAVIAGLVIVLPLLASAMALFMVSDASAVFAIEPPPAWQALVLPPCIHLIGFLFGIRHVLWQALATTVRVPVVAVDTARAASLLLLFLCAGCGLVLLLVLAARYQSIGEAYAAYPNSGWGSAIMLMLLSILYLPNAVLGTLAVLLGGSFHVGSGEVSLFDVLSVPLPPFPLFAAIPATVAPWAAVLLAVPVTILCAFFVRRTSTMVEVAAIGSWSAAMFAVCLLLARGHAGAYGVVGADLASAVLFLFIWTVGVGGLVWLVRFVRTFLNRSHAEEE</sequence>
<evidence type="ECO:0000313" key="3">
    <source>
        <dbReference type="EMBL" id="MCO6394233.1"/>
    </source>
</evidence>
<organism evidence="3 4">
    <name type="scientific">Corynebacterium lipophilum</name>
    <dbReference type="NCBI Taxonomy" id="2804918"/>
    <lineage>
        <taxon>Bacteria</taxon>
        <taxon>Bacillati</taxon>
        <taxon>Actinomycetota</taxon>
        <taxon>Actinomycetes</taxon>
        <taxon>Mycobacteriales</taxon>
        <taxon>Corynebacteriaceae</taxon>
        <taxon>Corynebacterium</taxon>
    </lineage>
</organism>
<feature type="transmembrane region" description="Helical" evidence="2">
    <location>
        <begin position="186"/>
        <end position="205"/>
    </location>
</feature>
<feature type="compositionally biased region" description="Basic and acidic residues" evidence="1">
    <location>
        <begin position="37"/>
        <end position="47"/>
    </location>
</feature>
<accession>A0AAW5HRW8</accession>
<evidence type="ECO:0000256" key="1">
    <source>
        <dbReference type="SAM" id="MobiDB-lite"/>
    </source>
</evidence>
<dbReference type="Pfam" id="PF19877">
    <property type="entry name" value="DUF6350"/>
    <property type="match status" value="1"/>
</dbReference>
<feature type="transmembrane region" description="Helical" evidence="2">
    <location>
        <begin position="143"/>
        <end position="166"/>
    </location>
</feature>